<evidence type="ECO:0000256" key="2">
    <source>
        <dbReference type="SAM" id="SignalP"/>
    </source>
</evidence>
<keyword evidence="4" id="KW-1185">Reference proteome</keyword>
<feature type="chain" id="PRO_5041989663" evidence="2">
    <location>
        <begin position="22"/>
        <end position="337"/>
    </location>
</feature>
<evidence type="ECO:0000313" key="4">
    <source>
        <dbReference type="Proteomes" id="UP001215598"/>
    </source>
</evidence>
<feature type="compositionally biased region" description="Polar residues" evidence="1">
    <location>
        <begin position="107"/>
        <end position="118"/>
    </location>
</feature>
<protein>
    <submittedName>
        <fullName evidence="3">Uncharacterized protein</fullName>
    </submittedName>
</protein>
<name>A0AAD7HK73_9AGAR</name>
<dbReference type="EMBL" id="JARKIB010000218">
    <property type="protein sequence ID" value="KAJ7722612.1"/>
    <property type="molecule type" value="Genomic_DNA"/>
</dbReference>
<accession>A0AAD7HK73</accession>
<organism evidence="3 4">
    <name type="scientific">Mycena metata</name>
    <dbReference type="NCBI Taxonomy" id="1033252"/>
    <lineage>
        <taxon>Eukaryota</taxon>
        <taxon>Fungi</taxon>
        <taxon>Dikarya</taxon>
        <taxon>Basidiomycota</taxon>
        <taxon>Agaricomycotina</taxon>
        <taxon>Agaricomycetes</taxon>
        <taxon>Agaricomycetidae</taxon>
        <taxon>Agaricales</taxon>
        <taxon>Marasmiineae</taxon>
        <taxon>Mycenaceae</taxon>
        <taxon>Mycena</taxon>
    </lineage>
</organism>
<feature type="region of interest" description="Disordered" evidence="1">
    <location>
        <begin position="106"/>
        <end position="152"/>
    </location>
</feature>
<sequence>MTRIASAKIIDLLVLMELSAGQDPSRGVYPATLFSAAQEQFEGRVKSSQKFDNSGALSLNAIAGDAKTVVLDAFPARQREMKAKMTATICSAAEHICPARLRVRSDATPNARASQPAPSSADEDLESAVPSELAKTSHTNEGPSLRPYRRIPRTHHEGAPCLIRPANRIWEILPADSATVLVRPALVPPHALPLSAFSPTPLHTQTYESSQARFCVLSSFPLRGRRTQLDGVARDDPGLPREPLVPHRPRGRAGAGGGGGGAALVLKLDVLCEAVAVRVVGLDNSVAVAAEEELDATKAVGTAHTHTSAHARFRSHVAAGVLVISRNSFPGIASPAD</sequence>
<dbReference type="AlphaFoldDB" id="A0AAD7HK73"/>
<feature type="signal peptide" evidence="2">
    <location>
        <begin position="1"/>
        <end position="21"/>
    </location>
</feature>
<comment type="caution">
    <text evidence="3">The sequence shown here is derived from an EMBL/GenBank/DDBJ whole genome shotgun (WGS) entry which is preliminary data.</text>
</comment>
<dbReference type="Proteomes" id="UP001215598">
    <property type="component" value="Unassembled WGS sequence"/>
</dbReference>
<proteinExistence type="predicted"/>
<feature type="region of interest" description="Disordered" evidence="1">
    <location>
        <begin position="230"/>
        <end position="256"/>
    </location>
</feature>
<evidence type="ECO:0000256" key="1">
    <source>
        <dbReference type="SAM" id="MobiDB-lite"/>
    </source>
</evidence>
<evidence type="ECO:0000313" key="3">
    <source>
        <dbReference type="EMBL" id="KAJ7722612.1"/>
    </source>
</evidence>
<gene>
    <name evidence="3" type="ORF">B0H16DRAFT_1737657</name>
</gene>
<keyword evidence="2" id="KW-0732">Signal</keyword>
<reference evidence="3" key="1">
    <citation type="submission" date="2023-03" db="EMBL/GenBank/DDBJ databases">
        <title>Massive genome expansion in bonnet fungi (Mycena s.s.) driven by repeated elements and novel gene families across ecological guilds.</title>
        <authorList>
            <consortium name="Lawrence Berkeley National Laboratory"/>
            <person name="Harder C.B."/>
            <person name="Miyauchi S."/>
            <person name="Viragh M."/>
            <person name="Kuo A."/>
            <person name="Thoen E."/>
            <person name="Andreopoulos B."/>
            <person name="Lu D."/>
            <person name="Skrede I."/>
            <person name="Drula E."/>
            <person name="Henrissat B."/>
            <person name="Morin E."/>
            <person name="Kohler A."/>
            <person name="Barry K."/>
            <person name="LaButti K."/>
            <person name="Morin E."/>
            <person name="Salamov A."/>
            <person name="Lipzen A."/>
            <person name="Mereny Z."/>
            <person name="Hegedus B."/>
            <person name="Baldrian P."/>
            <person name="Stursova M."/>
            <person name="Weitz H."/>
            <person name="Taylor A."/>
            <person name="Grigoriev I.V."/>
            <person name="Nagy L.G."/>
            <person name="Martin F."/>
            <person name="Kauserud H."/>
        </authorList>
    </citation>
    <scope>NUCLEOTIDE SEQUENCE</scope>
    <source>
        <strain evidence="3">CBHHK182m</strain>
    </source>
</reference>